<organism evidence="1 2">
    <name type="scientific">Desulfovibrio desulfuricans</name>
    <dbReference type="NCBI Taxonomy" id="876"/>
    <lineage>
        <taxon>Bacteria</taxon>
        <taxon>Pseudomonadati</taxon>
        <taxon>Thermodesulfobacteriota</taxon>
        <taxon>Desulfovibrionia</taxon>
        <taxon>Desulfovibrionales</taxon>
        <taxon>Desulfovibrionaceae</taxon>
        <taxon>Desulfovibrio</taxon>
    </lineage>
</organism>
<dbReference type="OrthoDB" id="5460477at2"/>
<accession>A0A4P7UIA7</accession>
<sequence length="129" mass="14895">MPAEWHLGCGLLQMAQQVRWNEYLRRQTAADRARDQAANAAMGFVTALVALWPRVQQAGCGVGGWNHQRLRWADETISAHCWRWHIHGVRSWPRRLVDGVALILGDENHCLESYKREVEGQQLPPEMWE</sequence>
<gene>
    <name evidence="1" type="ORF">DDIC_07805</name>
</gene>
<evidence type="ECO:0000313" key="2">
    <source>
        <dbReference type="Proteomes" id="UP000297065"/>
    </source>
</evidence>
<dbReference type="EMBL" id="CP036295">
    <property type="protein sequence ID" value="QCC85779.1"/>
    <property type="molecule type" value="Genomic_DNA"/>
</dbReference>
<evidence type="ECO:0000313" key="1">
    <source>
        <dbReference type="EMBL" id="QCC85779.1"/>
    </source>
</evidence>
<dbReference type="Proteomes" id="UP000297065">
    <property type="component" value="Chromosome"/>
</dbReference>
<proteinExistence type="predicted"/>
<name>A0A4P7UIA7_DESDE</name>
<protein>
    <submittedName>
        <fullName evidence="1">Uncharacterized protein</fullName>
    </submittedName>
</protein>
<dbReference type="AlphaFoldDB" id="A0A4P7UIA7"/>
<reference evidence="1 2" key="1">
    <citation type="submission" date="2019-02" db="EMBL/GenBank/DDBJ databases">
        <title>Complete Genome Sequence of Desulfovibrio desulfuricans IC1, a Sulfonate Utilizing Anaerobe.</title>
        <authorList>
            <person name="Day L.A."/>
            <person name="De Leon K.B."/>
            <person name="Wall J.D."/>
        </authorList>
    </citation>
    <scope>NUCLEOTIDE SEQUENCE [LARGE SCALE GENOMIC DNA]</scope>
    <source>
        <strain evidence="1 2">IC1</strain>
    </source>
</reference>